<keyword evidence="8 12" id="KW-0406">Ion transport</keyword>
<evidence type="ECO:0000256" key="5">
    <source>
        <dbReference type="ARBA" id="ARBA00022692"/>
    </source>
</evidence>
<evidence type="ECO:0000313" key="16">
    <source>
        <dbReference type="EMBL" id="BAV13798.1"/>
    </source>
</evidence>
<evidence type="ECO:0000256" key="13">
    <source>
        <dbReference type="SAM" id="Phobius"/>
    </source>
</evidence>
<evidence type="ECO:0000313" key="14">
    <source>
        <dbReference type="EMBL" id="BAD72157.1"/>
    </source>
</evidence>
<dbReference type="EMBL" id="AP015028">
    <property type="protein sequence ID" value="BAV13824.1"/>
    <property type="molecule type" value="Genomic_DNA"/>
</dbReference>
<dbReference type="PANTHER" id="PTHR39937">
    <property type="entry name" value="ATP SYNTHASE PROTEIN 8"/>
    <property type="match status" value="1"/>
</dbReference>
<dbReference type="Pfam" id="PF00895">
    <property type="entry name" value="ATP-synt_8"/>
    <property type="match status" value="1"/>
</dbReference>
<evidence type="ECO:0000256" key="8">
    <source>
        <dbReference type="ARBA" id="ARBA00023065"/>
    </source>
</evidence>
<evidence type="ECO:0000256" key="2">
    <source>
        <dbReference type="ARBA" id="ARBA00008892"/>
    </source>
</evidence>
<comment type="similarity">
    <text evidence="2 12">Belongs to the ATPase protein 8 family.</text>
</comment>
<evidence type="ECO:0000313" key="17">
    <source>
        <dbReference type="EMBL" id="BAV13811.1"/>
    </source>
</evidence>
<organism evidence="14">
    <name type="scientific">Epigonichthys maldivensis</name>
    <dbReference type="NCBI Taxonomy" id="231028"/>
    <lineage>
        <taxon>Eukaryota</taxon>
        <taxon>Metazoa</taxon>
        <taxon>Chordata</taxon>
        <taxon>Cephalochordata</taxon>
        <taxon>Leptocardii</taxon>
        <taxon>Amphioxiformes</taxon>
        <taxon>Branchiostomatidae</taxon>
        <taxon>Epigonichthys</taxon>
    </lineage>
</organism>
<proteinExistence type="inferred from homology"/>
<dbReference type="InterPro" id="IPR001421">
    <property type="entry name" value="ATP8_metazoa"/>
</dbReference>
<dbReference type="PANTHER" id="PTHR39937:SF1">
    <property type="entry name" value="ATP SYNTHASE PROTEIN 8"/>
    <property type="match status" value="1"/>
</dbReference>
<reference evidence="15" key="2">
    <citation type="submission" date="2015-10" db="EMBL/GenBank/DDBJ databases">
        <title>Evolutionary history of the amphioxus lineage based on mitogenomic.</title>
        <authorList>
            <person name="Igawa T."/>
            <person name="Li K.-L."/>
            <person name="Yong L.W."/>
            <person name="Hs A."/>
            <person name="Suzuki D."/>
            <person name="Morov A.R."/>
            <person name="Wang Y."/>
            <person name="Nozawa M."/>
            <person name="Lin C.-Y."/>
            <person name="Yu J.S."/>
            <person name="Henmi Y."/>
            <person name="Yasui K."/>
        </authorList>
    </citation>
    <scope>NUCLEOTIDE SEQUENCE</scope>
    <source>
        <strain evidence="15">Em-1</strain>
        <strain evidence="16">Em-2</strain>
        <strain evidence="17">Em-3</strain>
        <strain evidence="18">Em-4</strain>
    </source>
</reference>
<evidence type="ECO:0000256" key="7">
    <source>
        <dbReference type="ARBA" id="ARBA00022989"/>
    </source>
</evidence>
<gene>
    <name evidence="14" type="primary">atp8</name>
    <name evidence="15" type="synonym">ATP8</name>
</gene>
<evidence type="ECO:0000256" key="3">
    <source>
        <dbReference type="ARBA" id="ARBA00022448"/>
    </source>
</evidence>
<keyword evidence="11" id="KW-0066">ATP synthesis</keyword>
<comment type="subcellular location">
    <subcellularLocation>
        <location evidence="1 12">Mitochondrion membrane</location>
        <topology evidence="1 12">Single-pass membrane protein</topology>
    </subcellularLocation>
</comment>
<evidence type="ECO:0000313" key="18">
    <source>
        <dbReference type="EMBL" id="BAV13824.1"/>
    </source>
</evidence>
<dbReference type="GO" id="GO:0045259">
    <property type="term" value="C:proton-transporting ATP synthase complex"/>
    <property type="evidence" value="ECO:0007669"/>
    <property type="project" value="UniProtKB-KW"/>
</dbReference>
<evidence type="ECO:0000256" key="9">
    <source>
        <dbReference type="ARBA" id="ARBA00023128"/>
    </source>
</evidence>
<keyword evidence="10 13" id="KW-0472">Membrane</keyword>
<evidence type="ECO:0000256" key="4">
    <source>
        <dbReference type="ARBA" id="ARBA00022547"/>
    </source>
</evidence>
<reference evidence="14" key="1">
    <citation type="journal article" date="2005" name="J. Mol. Evol.">
        <title>Evolution of the mitochondrial genome in cephalochordata as inferred from complete nucleotide sequences from two epigonichthys species.</title>
        <authorList>
            <person name="Nohara M."/>
            <person name="Nishida M."/>
            <person name="Miya M."/>
            <person name="Nishikawa T."/>
        </authorList>
    </citation>
    <scope>NUCLEOTIDE SEQUENCE</scope>
</reference>
<dbReference type="GO" id="GO:0015078">
    <property type="term" value="F:proton transmembrane transporter activity"/>
    <property type="evidence" value="ECO:0007669"/>
    <property type="project" value="InterPro"/>
</dbReference>
<keyword evidence="7 13" id="KW-1133">Transmembrane helix</keyword>
<dbReference type="EMBL" id="AP015025">
    <property type="protein sequence ID" value="BAV13785.1"/>
    <property type="molecule type" value="Genomic_DNA"/>
</dbReference>
<keyword evidence="6 12" id="KW-0375">Hydrogen ion transport</keyword>
<keyword evidence="5 12" id="KW-0812">Transmembrane</keyword>
<geneLocation type="mitochondrion" evidence="14"/>
<dbReference type="EMBL" id="AP015027">
    <property type="protein sequence ID" value="BAV13811.1"/>
    <property type="molecule type" value="Genomic_DNA"/>
</dbReference>
<dbReference type="GeneID" id="3167783"/>
<dbReference type="GO" id="GO:0031966">
    <property type="term" value="C:mitochondrial membrane"/>
    <property type="evidence" value="ECO:0007669"/>
    <property type="project" value="UniProtKB-SubCell"/>
</dbReference>
<keyword evidence="3 12" id="KW-0813">Transport</keyword>
<name>Q5TMC7_9BRAN</name>
<keyword evidence="9 12" id="KW-0496">Mitochondrion</keyword>
<dbReference type="EMBL" id="AP015026">
    <property type="protein sequence ID" value="BAV13798.1"/>
    <property type="molecule type" value="Genomic_DNA"/>
</dbReference>
<evidence type="ECO:0000256" key="12">
    <source>
        <dbReference type="RuleBase" id="RU003661"/>
    </source>
</evidence>
<dbReference type="CTD" id="4509"/>
<keyword evidence="4 12" id="KW-0138">CF(0)</keyword>
<feature type="transmembrane region" description="Helical" evidence="13">
    <location>
        <begin position="6"/>
        <end position="28"/>
    </location>
</feature>
<evidence type="ECO:0000256" key="1">
    <source>
        <dbReference type="ARBA" id="ARBA00004304"/>
    </source>
</evidence>
<dbReference type="RefSeq" id="YP_145520.1">
    <property type="nucleotide sequence ID" value="NC_006465.1"/>
</dbReference>
<dbReference type="GO" id="GO:0015986">
    <property type="term" value="P:proton motive force-driven ATP synthesis"/>
    <property type="evidence" value="ECO:0007669"/>
    <property type="project" value="InterPro"/>
</dbReference>
<dbReference type="AlphaFoldDB" id="Q5TMC7"/>
<evidence type="ECO:0000256" key="10">
    <source>
        <dbReference type="ARBA" id="ARBA00023136"/>
    </source>
</evidence>
<dbReference type="InterPro" id="IPR050635">
    <property type="entry name" value="ATPase_protein_8"/>
</dbReference>
<evidence type="ECO:0000256" key="6">
    <source>
        <dbReference type="ARBA" id="ARBA00022781"/>
    </source>
</evidence>
<protein>
    <recommendedName>
        <fullName evidence="12">ATP synthase complex subunit 8</fullName>
    </recommendedName>
</protein>
<accession>Q5TMC7</accession>
<evidence type="ECO:0000256" key="11">
    <source>
        <dbReference type="ARBA" id="ARBA00023310"/>
    </source>
</evidence>
<evidence type="ECO:0000313" key="15">
    <source>
        <dbReference type="EMBL" id="BAV13785.1"/>
    </source>
</evidence>
<dbReference type="EMBL" id="AB110093">
    <property type="protein sequence ID" value="BAD72157.1"/>
    <property type="molecule type" value="Genomic_DNA"/>
</dbReference>
<sequence length="54" mass="6472">MPQLNPVPWVFMFLLGWFVLFIFSLHIYTSSMTVLTEEENVVIFGEAKEYSWPW</sequence>